<dbReference type="EMBL" id="JBHRSD010000011">
    <property type="protein sequence ID" value="MFC3032274.1"/>
    <property type="molecule type" value="Genomic_DNA"/>
</dbReference>
<dbReference type="RefSeq" id="WP_377122542.1">
    <property type="nucleotide sequence ID" value="NZ_JBHRSD010000011.1"/>
</dbReference>
<accession>A0ABV7CHY8</accession>
<keyword evidence="1" id="KW-0732">Signal</keyword>
<name>A0ABV7CHY8_9GAMM</name>
<protein>
    <recommendedName>
        <fullName evidence="4">DUF3304 domain-containing protein</fullName>
    </recommendedName>
</protein>
<feature type="chain" id="PRO_5047538629" description="DUF3304 domain-containing protein" evidence="1">
    <location>
        <begin position="22"/>
        <end position="208"/>
    </location>
</feature>
<evidence type="ECO:0000313" key="2">
    <source>
        <dbReference type="EMBL" id="MFC3032274.1"/>
    </source>
</evidence>
<gene>
    <name evidence="2" type="ORF">ACFOEE_07075</name>
</gene>
<keyword evidence="3" id="KW-1185">Reference proteome</keyword>
<organism evidence="2 3">
    <name type="scientific">Pseudoalteromonas fenneropenaei</name>
    <dbReference type="NCBI Taxonomy" id="1737459"/>
    <lineage>
        <taxon>Bacteria</taxon>
        <taxon>Pseudomonadati</taxon>
        <taxon>Pseudomonadota</taxon>
        <taxon>Gammaproteobacteria</taxon>
        <taxon>Alteromonadales</taxon>
        <taxon>Pseudoalteromonadaceae</taxon>
        <taxon>Pseudoalteromonas</taxon>
    </lineage>
</organism>
<evidence type="ECO:0000313" key="3">
    <source>
        <dbReference type="Proteomes" id="UP001595453"/>
    </source>
</evidence>
<evidence type="ECO:0000256" key="1">
    <source>
        <dbReference type="SAM" id="SignalP"/>
    </source>
</evidence>
<comment type="caution">
    <text evidence="2">The sequence shown here is derived from an EMBL/GenBank/DDBJ whole genome shotgun (WGS) entry which is preliminary data.</text>
</comment>
<feature type="signal peptide" evidence="1">
    <location>
        <begin position="1"/>
        <end position="21"/>
    </location>
</feature>
<proteinExistence type="predicted"/>
<sequence>MNTRYKISLIILSLTLLTACARKVNYQFGYSAEESRRYTLVKAQFDNTGTPGGSLGCCIGDGGSGASMFPDRYPKTGYFEWFDTKEGHYYRAALTYPKNLQAIAERLPDEYFVSNKPSSAFLILITSFTNDKQVISFMANAAFGDDHIRREIVEVARAQGERFIPEFAVANCTYGERSEALHRFCNNVPEEIAAYRAKLKAEGKANPQ</sequence>
<evidence type="ECO:0008006" key="4">
    <source>
        <dbReference type="Google" id="ProtNLM"/>
    </source>
</evidence>
<dbReference type="PROSITE" id="PS51257">
    <property type="entry name" value="PROKAR_LIPOPROTEIN"/>
    <property type="match status" value="1"/>
</dbReference>
<reference evidence="3" key="1">
    <citation type="journal article" date="2019" name="Int. J. Syst. Evol. Microbiol.">
        <title>The Global Catalogue of Microorganisms (GCM) 10K type strain sequencing project: providing services to taxonomists for standard genome sequencing and annotation.</title>
        <authorList>
            <consortium name="The Broad Institute Genomics Platform"/>
            <consortium name="The Broad Institute Genome Sequencing Center for Infectious Disease"/>
            <person name="Wu L."/>
            <person name="Ma J."/>
        </authorList>
    </citation>
    <scope>NUCLEOTIDE SEQUENCE [LARGE SCALE GENOMIC DNA]</scope>
    <source>
        <strain evidence="3">KCTC 42730</strain>
    </source>
</reference>
<dbReference type="Proteomes" id="UP001595453">
    <property type="component" value="Unassembled WGS sequence"/>
</dbReference>